<evidence type="ECO:0000313" key="7">
    <source>
        <dbReference type="EMBL" id="OTA01148.1"/>
    </source>
</evidence>
<feature type="transmembrane region" description="Helical" evidence="6">
    <location>
        <begin position="70"/>
        <end position="97"/>
    </location>
</feature>
<dbReference type="OrthoDB" id="3257095at2759"/>
<dbReference type="EMBL" id="LFMI01000180">
    <property type="protein sequence ID" value="OTA01148.1"/>
    <property type="molecule type" value="Genomic_DNA"/>
</dbReference>
<keyword evidence="3 6" id="KW-0812">Transmembrane</keyword>
<dbReference type="Proteomes" id="UP000219286">
    <property type="component" value="Unassembled WGS sequence"/>
</dbReference>
<evidence type="ECO:0000256" key="6">
    <source>
        <dbReference type="SAM" id="Phobius"/>
    </source>
</evidence>
<dbReference type="GO" id="GO:0022857">
    <property type="term" value="F:transmembrane transporter activity"/>
    <property type="evidence" value="ECO:0007669"/>
    <property type="project" value="InterPro"/>
</dbReference>
<evidence type="ECO:0000256" key="3">
    <source>
        <dbReference type="ARBA" id="ARBA00022692"/>
    </source>
</evidence>
<feature type="transmembrane region" description="Helical" evidence="6">
    <location>
        <begin position="485"/>
        <end position="504"/>
    </location>
</feature>
<protein>
    <submittedName>
        <fullName evidence="7">Amino acid transporter</fullName>
    </submittedName>
</protein>
<feature type="transmembrane region" description="Helical" evidence="6">
    <location>
        <begin position="129"/>
        <end position="153"/>
    </location>
</feature>
<accession>A0A2H2Z3L0</accession>
<feature type="transmembrane region" description="Helical" evidence="6">
    <location>
        <begin position="454"/>
        <end position="473"/>
    </location>
</feature>
<feature type="transmembrane region" description="Helical" evidence="6">
    <location>
        <begin position="334"/>
        <end position="357"/>
    </location>
</feature>
<feature type="transmembrane region" description="Helical" evidence="6">
    <location>
        <begin position="388"/>
        <end position="410"/>
    </location>
</feature>
<proteinExistence type="predicted"/>
<keyword evidence="5 6" id="KW-0472">Membrane</keyword>
<evidence type="ECO:0000256" key="5">
    <source>
        <dbReference type="ARBA" id="ARBA00023136"/>
    </source>
</evidence>
<comment type="caution">
    <text evidence="7">The sequence shown here is derived from an EMBL/GenBank/DDBJ whole genome shotgun (WGS) entry which is preliminary data.</text>
</comment>
<keyword evidence="4 6" id="KW-1133">Transmembrane helix</keyword>
<feature type="transmembrane region" description="Helical" evidence="6">
    <location>
        <begin position="200"/>
        <end position="221"/>
    </location>
</feature>
<feature type="transmembrane region" description="Helical" evidence="6">
    <location>
        <begin position="173"/>
        <end position="193"/>
    </location>
</feature>
<comment type="subcellular location">
    <subcellularLocation>
        <location evidence="1">Membrane</location>
        <topology evidence="1">Multi-pass membrane protein</topology>
    </subcellularLocation>
</comment>
<dbReference type="GO" id="GO:0016020">
    <property type="term" value="C:membrane"/>
    <property type="evidence" value="ECO:0007669"/>
    <property type="project" value="UniProtKB-SubCell"/>
</dbReference>
<gene>
    <name evidence="7" type="ORF">A9Z42_0015030</name>
</gene>
<dbReference type="PANTHER" id="PTHR45649">
    <property type="entry name" value="AMINO-ACID PERMEASE BAT1"/>
    <property type="match status" value="1"/>
</dbReference>
<dbReference type="PANTHER" id="PTHR45649:SF2">
    <property type="entry name" value="ACID PERMEASE, PUTATIVE-RELATED"/>
    <property type="match status" value="1"/>
</dbReference>
<dbReference type="Gene3D" id="1.20.1740.10">
    <property type="entry name" value="Amino acid/polyamine transporter I"/>
    <property type="match status" value="1"/>
</dbReference>
<keyword evidence="8" id="KW-1185">Reference proteome</keyword>
<keyword evidence="2" id="KW-0813">Transport</keyword>
<evidence type="ECO:0000256" key="4">
    <source>
        <dbReference type="ARBA" id="ARBA00022989"/>
    </source>
</evidence>
<organism evidence="7 8">
    <name type="scientific">Trichoderma parareesei</name>
    <name type="common">Filamentous fungus</name>
    <dbReference type="NCBI Taxonomy" id="858221"/>
    <lineage>
        <taxon>Eukaryota</taxon>
        <taxon>Fungi</taxon>
        <taxon>Dikarya</taxon>
        <taxon>Ascomycota</taxon>
        <taxon>Pezizomycotina</taxon>
        <taxon>Sordariomycetes</taxon>
        <taxon>Hypocreomycetidae</taxon>
        <taxon>Hypocreales</taxon>
        <taxon>Hypocreaceae</taxon>
        <taxon>Trichoderma</taxon>
    </lineage>
</organism>
<dbReference type="InterPro" id="IPR002293">
    <property type="entry name" value="AA/rel_permease1"/>
</dbReference>
<evidence type="ECO:0000256" key="1">
    <source>
        <dbReference type="ARBA" id="ARBA00004141"/>
    </source>
</evidence>
<reference evidence="7 8" key="1">
    <citation type="journal article" date="2015" name="Genome Announc.">
        <title>Genome sequence and annotation of Trichoderma parareesei, the ancestor of the cellulase producer Trichoderma reesei.</title>
        <authorList>
            <person name="Yang D."/>
            <person name="Pomraning K."/>
            <person name="Kopchinskiy A."/>
            <person name="Karimi Aghcheh R."/>
            <person name="Atanasova L."/>
            <person name="Chenthamara K."/>
            <person name="Baker S.E."/>
            <person name="Zhang R."/>
            <person name="Shen Q."/>
            <person name="Freitag M."/>
            <person name="Kubicek C.P."/>
            <person name="Druzhinina I.S."/>
        </authorList>
    </citation>
    <scope>NUCLEOTIDE SEQUENCE [LARGE SCALE GENOMIC DNA]</scope>
    <source>
        <strain evidence="7 8">CBS 125925</strain>
    </source>
</reference>
<dbReference type="Pfam" id="PF13520">
    <property type="entry name" value="AA_permease_2"/>
    <property type="match status" value="1"/>
</dbReference>
<name>A0A2H2Z3L0_TRIPA</name>
<feature type="transmembrane region" description="Helical" evidence="6">
    <location>
        <begin position="241"/>
        <end position="261"/>
    </location>
</feature>
<dbReference type="AlphaFoldDB" id="A0A2H2Z3L0"/>
<sequence>MSSDGKEAHNDDVVAVDLNGDGDNVGGNAADRADMYRMGKIQELRRNFRFLSIFGFSMILMASWEFSLSVATIGLVNGGTAGFIWMFFICWMGFLLVNTTMAEMASMAPTSGGQYHWVSEFAPPQHQKFISYLMGWMCVLGWQTSCASSSFIAGTQIQGLAILNYSDYVPKPWHGTLLTVAVAAFSVFFNTVLARKLPLIDALILVIHVFAFFGILVTLWVLSPTANARAVFTNFSDGGGWGSLGGSTLVGVLAGILPLLGADAAVHMSEELRDASRTLPRAMISTTIFNGAFGWIMVITFAFCIGDLEEVISSPTGYPFMQVFYNTTKSASSATAMSVFIVAMSVFSNLTMVATASRQLFAFARDRALPFSPWFSNIRAGWDVPFNAILTTFLFSALLSLINIGSAVALNSITSLATTSLLSSYIVSTGCMIWRRWTERSLLPSRFSLGRWGLVVNIASEAFLVVIFVLAFMPGNPNPTPAEMNWNIVIYGGVALFSLAYYYLRGSQRYKGPVAYVRSLSC</sequence>
<dbReference type="PIRSF" id="PIRSF006060">
    <property type="entry name" value="AA_transporter"/>
    <property type="match status" value="1"/>
</dbReference>
<evidence type="ECO:0000256" key="2">
    <source>
        <dbReference type="ARBA" id="ARBA00022448"/>
    </source>
</evidence>
<feature type="transmembrane region" description="Helical" evidence="6">
    <location>
        <begin position="416"/>
        <end position="434"/>
    </location>
</feature>
<feature type="transmembrane region" description="Helical" evidence="6">
    <location>
        <begin position="282"/>
        <end position="303"/>
    </location>
</feature>
<feature type="transmembrane region" description="Helical" evidence="6">
    <location>
        <begin position="47"/>
        <end position="64"/>
    </location>
</feature>
<evidence type="ECO:0000313" key="8">
    <source>
        <dbReference type="Proteomes" id="UP000219286"/>
    </source>
</evidence>